<dbReference type="RefSeq" id="WP_114563244.1">
    <property type="nucleotide sequence ID" value="NZ_CP031124.1"/>
</dbReference>
<evidence type="ECO:0000313" key="3">
    <source>
        <dbReference type="EMBL" id="AXF86132.1"/>
    </source>
</evidence>
<dbReference type="OrthoDB" id="9798632at2"/>
<proteinExistence type="predicted"/>
<dbReference type="KEGG" id="hyf:DTO96_101873"/>
<evidence type="ECO:0000259" key="2">
    <source>
        <dbReference type="Pfam" id="PF01370"/>
    </source>
</evidence>
<dbReference type="Proteomes" id="UP000252182">
    <property type="component" value="Chromosome"/>
</dbReference>
<dbReference type="PANTHER" id="PTHR14097">
    <property type="entry name" value="OXIDOREDUCTASE HTATIP2"/>
    <property type="match status" value="1"/>
</dbReference>
<feature type="domain" description="NAD-dependent epimerase/dehydratase" evidence="2">
    <location>
        <begin position="5"/>
        <end position="114"/>
    </location>
</feature>
<dbReference type="InterPro" id="IPR001509">
    <property type="entry name" value="Epimerase_deHydtase"/>
</dbReference>
<dbReference type="SUPFAM" id="SSF51735">
    <property type="entry name" value="NAD(P)-binding Rossmann-fold domains"/>
    <property type="match status" value="1"/>
</dbReference>
<dbReference type="EMBL" id="CP031124">
    <property type="protein sequence ID" value="AXF86132.1"/>
    <property type="molecule type" value="Genomic_DNA"/>
</dbReference>
<dbReference type="AlphaFoldDB" id="A0A345DCP4"/>
<dbReference type="Gene3D" id="3.40.50.720">
    <property type="entry name" value="NAD(P)-binding Rossmann-like Domain"/>
    <property type="match status" value="1"/>
</dbReference>
<accession>A0A345DCP4</accession>
<keyword evidence="4" id="KW-1185">Reference proteome</keyword>
<dbReference type="InterPro" id="IPR036291">
    <property type="entry name" value="NAD(P)-bd_dom_sf"/>
</dbReference>
<evidence type="ECO:0000256" key="1">
    <source>
        <dbReference type="ARBA" id="ARBA00004370"/>
    </source>
</evidence>
<organism evidence="3 4">
    <name type="scientific">Ephemeroptericola cinctiostellae</name>
    <dbReference type="NCBI Taxonomy" id="2268024"/>
    <lineage>
        <taxon>Bacteria</taxon>
        <taxon>Pseudomonadati</taxon>
        <taxon>Pseudomonadota</taxon>
        <taxon>Betaproteobacteria</taxon>
        <taxon>Burkholderiales</taxon>
        <taxon>Burkholderiaceae</taxon>
        <taxon>Ephemeroptericola</taxon>
    </lineage>
</organism>
<dbReference type="PANTHER" id="PTHR14097:SF8">
    <property type="entry name" value="NAD(P)-BINDING DOMAIN-CONTAINING PROTEIN"/>
    <property type="match status" value="1"/>
</dbReference>
<name>A0A345DCP4_9BURK</name>
<gene>
    <name evidence="3" type="ORF">DTO96_101873</name>
</gene>
<reference evidence="4" key="1">
    <citation type="submission" date="2018-07" db="EMBL/GenBank/DDBJ databases">
        <authorList>
            <person name="Kim H."/>
        </authorList>
    </citation>
    <scope>NUCLEOTIDE SEQUENCE [LARGE SCALE GENOMIC DNA]</scope>
    <source>
        <strain evidence="4">F02</strain>
    </source>
</reference>
<evidence type="ECO:0000313" key="4">
    <source>
        <dbReference type="Proteomes" id="UP000252182"/>
    </source>
</evidence>
<comment type="subcellular location">
    <subcellularLocation>
        <location evidence="1">Membrane</location>
    </subcellularLocation>
</comment>
<dbReference type="GO" id="GO:0016020">
    <property type="term" value="C:membrane"/>
    <property type="evidence" value="ECO:0007669"/>
    <property type="project" value="UniProtKB-SubCell"/>
</dbReference>
<dbReference type="Pfam" id="PF01370">
    <property type="entry name" value="Epimerase"/>
    <property type="match status" value="1"/>
</dbReference>
<protein>
    <recommendedName>
        <fullName evidence="2">NAD-dependent epimerase/dehydratase domain-containing protein</fullName>
    </recommendedName>
</protein>
<sequence>MGLKIILTGSTGMVGEGVLFECLSNQAVDEVLMVNRKHYELKHPKLKELIVPDFFQIKSFAEQIKGYDACFYCAGISSVGLSEKEYAEITFDTTLHFAETLVEVNPSMVFIFVSGQNTDSTEIGRTMWARVKGKTENALGRLPFKKQYNFRPGAMLPVKGQRNSKRLYQIAAQTIQLFSPKSILTLREVGIAMIHATLKGYPLRTLEIKDIKKLAEY</sequence>